<evidence type="ECO:0000256" key="2">
    <source>
        <dbReference type="ARBA" id="ARBA00004881"/>
    </source>
</evidence>
<dbReference type="InterPro" id="IPR007657">
    <property type="entry name" value="Glycosyltransferase_61"/>
</dbReference>
<reference evidence="7 8" key="1">
    <citation type="submission" date="2020-08" db="EMBL/GenBank/DDBJ databases">
        <title>Plant Genome Project.</title>
        <authorList>
            <person name="Zhang R.-G."/>
        </authorList>
    </citation>
    <scope>NUCLEOTIDE SEQUENCE [LARGE SCALE GENOMIC DNA]</scope>
    <source>
        <tissue evidence="7">Rhizome</tissue>
    </source>
</reference>
<evidence type="ECO:0000313" key="7">
    <source>
        <dbReference type="EMBL" id="KAG6538738.1"/>
    </source>
</evidence>
<comment type="caution">
    <text evidence="7">The sequence shown here is derived from an EMBL/GenBank/DDBJ whole genome shotgun (WGS) entry which is preliminary data.</text>
</comment>
<dbReference type="GO" id="GO:0016763">
    <property type="term" value="F:pentosyltransferase activity"/>
    <property type="evidence" value="ECO:0007669"/>
    <property type="project" value="UniProtKB-ARBA"/>
</dbReference>
<evidence type="ECO:0000259" key="6">
    <source>
        <dbReference type="Pfam" id="PF04577"/>
    </source>
</evidence>
<evidence type="ECO:0000313" key="8">
    <source>
        <dbReference type="Proteomes" id="UP000734854"/>
    </source>
</evidence>
<feature type="domain" description="Glycosyltransferase 61 catalytic" evidence="6">
    <location>
        <begin position="195"/>
        <end position="381"/>
    </location>
</feature>
<sequence length="479" mass="53063">MKFSDSFNHGKGGKMSYVTLWVCLLITVTLLCLIKSGFNTAGALTLQISIWSNVLSTGQLNNTERQVRAKSPTFSFEDAQVSDTSNEDEQLLVGDVGVTCDYTGTDSDTCWIAGDIRVLTNSSTIMVASPLADQLSPSQNTTWKIRPYTRKQEVTTQKLVRELTVALTSQPPRCTVNRSTVPALFFSTGGFIGNYFHDFTDVIIPLFMTARRFNGSVQFVVVDFSAAFMDKYRPILERLSDHPVIDMDGADDAVRCFSHAHVGLLSHRVLGIDSSRSPDGVSVHDFRDFLRACFSLKRNFSSPSSKPRLLLILRKGPRSFVNEAEVVNTAGSLGFELISTTPEDADNLSLFARVVNSADVLVGVHGAGLTNMLFLPDHATLLQIVPCCGMAMTAGNRYLFAEPALDMGLRYVDYEISEEESSLIDMYPRGGAVFKDPASIQKEQGFVAFWNIYLNQQKVKLDVERFRSKLLDVLHIIKN</sequence>
<name>A0A8J5IAB0_ZINOF</name>
<protein>
    <recommendedName>
        <fullName evidence="6">Glycosyltransferase 61 catalytic domain-containing protein</fullName>
    </recommendedName>
</protein>
<proteinExistence type="predicted"/>
<evidence type="ECO:0000256" key="4">
    <source>
        <dbReference type="ARBA" id="ARBA00022679"/>
    </source>
</evidence>
<evidence type="ECO:0000256" key="3">
    <source>
        <dbReference type="ARBA" id="ARBA00022676"/>
    </source>
</evidence>
<dbReference type="Pfam" id="PF04577">
    <property type="entry name" value="Glyco_transf_61"/>
    <property type="match status" value="1"/>
</dbReference>
<comment type="subcellular location">
    <subcellularLocation>
        <location evidence="1">Golgi apparatus membrane</location>
        <topology evidence="1">Single-pass type II membrane protein</topology>
    </subcellularLocation>
</comment>
<accession>A0A8J5IAB0</accession>
<dbReference type="PANTHER" id="PTHR20961">
    <property type="entry name" value="GLYCOSYLTRANSFERASE"/>
    <property type="match status" value="1"/>
</dbReference>
<dbReference type="GO" id="GO:0000139">
    <property type="term" value="C:Golgi membrane"/>
    <property type="evidence" value="ECO:0007669"/>
    <property type="project" value="UniProtKB-SubCell"/>
</dbReference>
<organism evidence="7 8">
    <name type="scientific">Zingiber officinale</name>
    <name type="common">Ginger</name>
    <name type="synonym">Amomum zingiber</name>
    <dbReference type="NCBI Taxonomy" id="94328"/>
    <lineage>
        <taxon>Eukaryota</taxon>
        <taxon>Viridiplantae</taxon>
        <taxon>Streptophyta</taxon>
        <taxon>Embryophyta</taxon>
        <taxon>Tracheophyta</taxon>
        <taxon>Spermatophyta</taxon>
        <taxon>Magnoliopsida</taxon>
        <taxon>Liliopsida</taxon>
        <taxon>Zingiberales</taxon>
        <taxon>Zingiberaceae</taxon>
        <taxon>Zingiber</taxon>
    </lineage>
</organism>
<keyword evidence="8" id="KW-1185">Reference proteome</keyword>
<dbReference type="InterPro" id="IPR049625">
    <property type="entry name" value="Glyco_transf_61_cat"/>
</dbReference>
<keyword evidence="3" id="KW-0328">Glycosyltransferase</keyword>
<evidence type="ECO:0000256" key="1">
    <source>
        <dbReference type="ARBA" id="ARBA00004323"/>
    </source>
</evidence>
<evidence type="ECO:0000256" key="5">
    <source>
        <dbReference type="ARBA" id="ARBA00023180"/>
    </source>
</evidence>
<keyword evidence="5" id="KW-0325">Glycoprotein</keyword>
<keyword evidence="4" id="KW-0808">Transferase</keyword>
<dbReference type="EMBL" id="JACMSC010000001">
    <property type="protein sequence ID" value="KAG6538738.1"/>
    <property type="molecule type" value="Genomic_DNA"/>
</dbReference>
<dbReference type="AlphaFoldDB" id="A0A8J5IAB0"/>
<dbReference type="Proteomes" id="UP000734854">
    <property type="component" value="Unassembled WGS sequence"/>
</dbReference>
<dbReference type="PANTHER" id="PTHR20961:SF5">
    <property type="entry name" value="GLYCOSYLTRANSFERASE-RELATED"/>
    <property type="match status" value="1"/>
</dbReference>
<comment type="pathway">
    <text evidence="2">Glycan metabolism.</text>
</comment>
<gene>
    <name evidence="7" type="ORF">ZIOFF_003866</name>
</gene>